<evidence type="ECO:0000256" key="1">
    <source>
        <dbReference type="ARBA" id="ARBA00008791"/>
    </source>
</evidence>
<comment type="similarity">
    <text evidence="1">Belongs to the universal stress protein A family.</text>
</comment>
<dbReference type="Proteomes" id="UP001429354">
    <property type="component" value="Unassembled WGS sequence"/>
</dbReference>
<dbReference type="PROSITE" id="PS50011">
    <property type="entry name" value="PROTEIN_KINASE_DOM"/>
    <property type="match status" value="1"/>
</dbReference>
<reference evidence="7 8" key="1">
    <citation type="submission" date="2018-07" db="EMBL/GenBank/DDBJ databases">
        <title>Whole genome Sequencing of Pseudoxanthomonas gei KCTC 32298 (T).</title>
        <authorList>
            <person name="Kumar S."/>
            <person name="Bansal K."/>
            <person name="Kaur A."/>
            <person name="Patil P."/>
            <person name="Sharma S."/>
            <person name="Patil P.B."/>
        </authorList>
    </citation>
    <scope>NUCLEOTIDE SEQUENCE [LARGE SCALE GENOMIC DNA]</scope>
    <source>
        <strain evidence="7 8">KCTC 32298</strain>
    </source>
</reference>
<organism evidence="7 8">
    <name type="scientific">Pseudoxanthomonas gei</name>
    <dbReference type="NCBI Taxonomy" id="1383030"/>
    <lineage>
        <taxon>Bacteria</taxon>
        <taxon>Pseudomonadati</taxon>
        <taxon>Pseudomonadota</taxon>
        <taxon>Gammaproteobacteria</taxon>
        <taxon>Lysobacterales</taxon>
        <taxon>Lysobacteraceae</taxon>
        <taxon>Pseudoxanthomonas</taxon>
    </lineage>
</organism>
<dbReference type="PROSITE" id="PS00108">
    <property type="entry name" value="PROTEIN_KINASE_ST"/>
    <property type="match status" value="1"/>
</dbReference>
<name>A0ABX0AE72_9GAMM</name>
<dbReference type="CDD" id="cd14014">
    <property type="entry name" value="STKc_PknB_like"/>
    <property type="match status" value="1"/>
</dbReference>
<evidence type="ECO:0000256" key="3">
    <source>
        <dbReference type="ARBA" id="ARBA00022741"/>
    </source>
</evidence>
<comment type="caution">
    <text evidence="7">The sequence shown here is derived from an EMBL/GenBank/DDBJ whole genome shotgun (WGS) entry which is preliminary data.</text>
</comment>
<feature type="domain" description="Protein kinase" evidence="6">
    <location>
        <begin position="14"/>
        <end position="280"/>
    </location>
</feature>
<dbReference type="SMART" id="SM00220">
    <property type="entry name" value="S_TKc"/>
    <property type="match status" value="1"/>
</dbReference>
<evidence type="ECO:0000313" key="7">
    <source>
        <dbReference type="EMBL" id="NDK39899.1"/>
    </source>
</evidence>
<dbReference type="PRINTS" id="PR01438">
    <property type="entry name" value="UNVRSLSTRESS"/>
</dbReference>
<dbReference type="Pfam" id="PF00069">
    <property type="entry name" value="Pkinase"/>
    <property type="match status" value="1"/>
</dbReference>
<keyword evidence="2" id="KW-0808">Transferase</keyword>
<dbReference type="InterPro" id="IPR008271">
    <property type="entry name" value="Ser/Thr_kinase_AS"/>
</dbReference>
<dbReference type="InterPro" id="IPR006015">
    <property type="entry name" value="Universal_stress_UspA"/>
</dbReference>
<evidence type="ECO:0000259" key="6">
    <source>
        <dbReference type="PROSITE" id="PS50011"/>
    </source>
</evidence>
<dbReference type="InterPro" id="IPR000719">
    <property type="entry name" value="Prot_kinase_dom"/>
</dbReference>
<dbReference type="GO" id="GO:0004674">
    <property type="term" value="F:protein serine/threonine kinase activity"/>
    <property type="evidence" value="ECO:0007669"/>
    <property type="project" value="UniProtKB-KW"/>
</dbReference>
<dbReference type="PANTHER" id="PTHR43289:SF34">
    <property type="entry name" value="SERINE_THREONINE-PROTEIN KINASE YBDM-RELATED"/>
    <property type="match status" value="1"/>
</dbReference>
<sequence>MPMELRPGLQVGEFTLHEPLHQGGMATLWRVSRAGEEFPLLMKLPSIGYGEEVTQLVGFEVERMLMPMLRGPHVPRFVTSGDFGDQPYLVMEQVRGETLRPLLERLPRPAGEVAGLGALAALALDDLHRQKVVHLDIKPSNLLLHADEDGVERIVLIDFGLSHHLQLPDLLAEQFHVPIGTSPYIAPEQVLGVRNDPRSDLFALGVTLYHLATGERPFGFPRSQRGLRRRFYRDPVPPRSLRPDLPLWLQEIILRCLEVDPDARYPTAAQLAFDLQHPEQVLLGERAERSQRAGTLQTARRWFRFFGKDSLEMRASQPGAVVRAPLVLVAIDLKQQHAELDEALRETVQRIVQTSPGARLACVTVMRTSRIGLDSNLDIEGRNRHVKRLLALRHWARALQLPDHLLTFHVLESSDVAQALIEHARSNRIDHLVMGARGVTGVRRLLGSVSARVVAEADCTTTVVRVRSQLPTPAEPDGTVDAPLER</sequence>
<keyword evidence="5" id="KW-0067">ATP-binding</keyword>
<evidence type="ECO:0000256" key="4">
    <source>
        <dbReference type="ARBA" id="ARBA00022777"/>
    </source>
</evidence>
<keyword evidence="7" id="KW-0723">Serine/threonine-protein kinase</keyword>
<gene>
    <name evidence="7" type="ORF">DT603_13730</name>
</gene>
<dbReference type="PANTHER" id="PTHR43289">
    <property type="entry name" value="MITOGEN-ACTIVATED PROTEIN KINASE KINASE KINASE 20-RELATED"/>
    <property type="match status" value="1"/>
</dbReference>
<dbReference type="Gene3D" id="3.30.200.20">
    <property type="entry name" value="Phosphorylase Kinase, domain 1"/>
    <property type="match status" value="1"/>
</dbReference>
<keyword evidence="8" id="KW-1185">Reference proteome</keyword>
<dbReference type="SUPFAM" id="SSF56112">
    <property type="entry name" value="Protein kinase-like (PK-like)"/>
    <property type="match status" value="1"/>
</dbReference>
<proteinExistence type="inferred from homology"/>
<accession>A0ABX0AE72</accession>
<keyword evidence="3" id="KW-0547">Nucleotide-binding</keyword>
<dbReference type="InterPro" id="IPR011009">
    <property type="entry name" value="Kinase-like_dom_sf"/>
</dbReference>
<dbReference type="InterPro" id="IPR014729">
    <property type="entry name" value="Rossmann-like_a/b/a_fold"/>
</dbReference>
<evidence type="ECO:0000256" key="5">
    <source>
        <dbReference type="ARBA" id="ARBA00022840"/>
    </source>
</evidence>
<keyword evidence="4 7" id="KW-0418">Kinase</keyword>
<dbReference type="EMBL" id="QOVG01000010">
    <property type="protein sequence ID" value="NDK39899.1"/>
    <property type="molecule type" value="Genomic_DNA"/>
</dbReference>
<dbReference type="Pfam" id="PF00582">
    <property type="entry name" value="Usp"/>
    <property type="match status" value="1"/>
</dbReference>
<evidence type="ECO:0000313" key="8">
    <source>
        <dbReference type="Proteomes" id="UP001429354"/>
    </source>
</evidence>
<dbReference type="SUPFAM" id="SSF52402">
    <property type="entry name" value="Adenine nucleotide alpha hydrolases-like"/>
    <property type="match status" value="1"/>
</dbReference>
<evidence type="ECO:0000256" key="2">
    <source>
        <dbReference type="ARBA" id="ARBA00022679"/>
    </source>
</evidence>
<dbReference type="CDD" id="cd00293">
    <property type="entry name" value="USP-like"/>
    <property type="match status" value="1"/>
</dbReference>
<protein>
    <submittedName>
        <fullName evidence="7">Serine/threonine protein kinase</fullName>
    </submittedName>
</protein>
<dbReference type="InterPro" id="IPR006016">
    <property type="entry name" value="UspA"/>
</dbReference>
<dbReference type="Gene3D" id="1.10.510.10">
    <property type="entry name" value="Transferase(Phosphotransferase) domain 1"/>
    <property type="match status" value="1"/>
</dbReference>
<dbReference type="Gene3D" id="3.40.50.620">
    <property type="entry name" value="HUPs"/>
    <property type="match status" value="1"/>
</dbReference>